<keyword evidence="7" id="KW-1185">Reference proteome</keyword>
<sequence>MAKQNYKKLRDQALELMAETHRPGGTIEAAADKCFSLSKQLYLQGEIRLSRQLLVKARQLLKQQGDGCLAEARLDEGATLALAKQLKNVDEHDLARQLLEKLLVQGCSEGLAVKATQQLALNTYKDDELPADRRHAQALSILEGIGLRDPDCKDPETLGQAGAIYKRKFDHSGRLEDLQAAHYFYRRGWETNPEQDMGYCGINAAFILDKLAQRAHINAAMEKIPDTESQALREQANALRRKLLAELPNYATEQDSNILRQWWFSVTMAEAAFGLGQWDNAAKWLQQAKSTDHFEWERKTTTKQLVAIARMQGFVPPADTQSQQDWAPPWLALSQLLGADAVAAFECFRGKVGLALSGGGFRASLYHLGVLARLAEVDALRSVEVLSTVSGGSIVGAHYYLALRKLLMSKTDAEIGREDYIQLVRDVITQFFDGVSENLRVRAIASLPDNFKMLFQSGYGRSNRMGELYETHFYQQVEAYQSNSSNEGVVSGMRPLHGLRIHPLSTDPIDNSTFQDETFHPQQANWRRKAKVPTLLLNTTSLNSGHNWHFTASFMGEPPGLTGQDIDMNRRYRRLYYWQAPTEALKNYPLGYAVAASAGVPALFDPLELSDLYPDRTIRLVDGGVHDNQGVAGLLDESCDLILCSDASGQMDDQTSPKKSALSVFFRSDSILQDRVREAQYQNLEAKAKNNALQGLFFIHLKQDLHSDPLDWIKCDNPSPEIQRPHRTDYGIDRSQQRRLAQVRTDLDTFTEVEAYALMASGYAMTKHQLSQLDLQHKASDLNGGWADFAIDAPEGVWPFSTIAPILAADPEGGDPKAKDLAAQLSASSLLAGKALVLIPTLKYAAMACGLFLLTLLIVWIKQNWQDHTTITLGVGSIATAILITLAGLILPFAKYLQPLDTARKWLGLAVLGTVGWALANLHLKFFDQWFKNRGKLQRLLNL</sequence>
<evidence type="ECO:0000256" key="3">
    <source>
        <dbReference type="ARBA" id="ARBA00023098"/>
    </source>
</evidence>
<keyword evidence="4" id="KW-0472">Membrane</keyword>
<evidence type="ECO:0000256" key="2">
    <source>
        <dbReference type="ARBA" id="ARBA00022963"/>
    </source>
</evidence>
<evidence type="ECO:0000259" key="5">
    <source>
        <dbReference type="Pfam" id="PF01734"/>
    </source>
</evidence>
<dbReference type="Proteomes" id="UP001524586">
    <property type="component" value="Unassembled WGS sequence"/>
</dbReference>
<evidence type="ECO:0000256" key="1">
    <source>
        <dbReference type="ARBA" id="ARBA00022801"/>
    </source>
</evidence>
<dbReference type="Pfam" id="PF20308">
    <property type="entry name" value="TPR-S"/>
    <property type="match status" value="1"/>
</dbReference>
<evidence type="ECO:0000313" key="6">
    <source>
        <dbReference type="EMBL" id="MCQ8130581.1"/>
    </source>
</evidence>
<dbReference type="InterPro" id="IPR050301">
    <property type="entry name" value="NTE"/>
</dbReference>
<keyword evidence="4" id="KW-1133">Transmembrane helix</keyword>
<keyword evidence="3" id="KW-0443">Lipid metabolism</keyword>
<reference evidence="6 7" key="1">
    <citation type="submission" date="2022-07" db="EMBL/GenBank/DDBJ databases">
        <title>Methylomonas rivi sp. nov., Methylomonas rosea sp. nov., Methylomonas aureus sp. nov. and Methylomonas subterranea sp. nov., four novel methanotrophs isolated from a freshwater creek and the deep terrestrial subsurface.</title>
        <authorList>
            <person name="Abin C."/>
            <person name="Sankaranarayanan K."/>
            <person name="Garner C."/>
            <person name="Sindelar R."/>
            <person name="Kotary K."/>
            <person name="Garner R."/>
            <person name="Barclay S."/>
            <person name="Lawson P."/>
            <person name="Krumholz L."/>
        </authorList>
    </citation>
    <scope>NUCLEOTIDE SEQUENCE [LARGE SCALE GENOMIC DNA]</scope>
    <source>
        <strain evidence="6 7">WSC-6</strain>
    </source>
</reference>
<comment type="caution">
    <text evidence="6">The sequence shown here is derived from an EMBL/GenBank/DDBJ whole genome shotgun (WGS) entry which is preliminary data.</text>
</comment>
<evidence type="ECO:0000313" key="7">
    <source>
        <dbReference type="Proteomes" id="UP001524586"/>
    </source>
</evidence>
<feature type="transmembrane region" description="Helical" evidence="4">
    <location>
        <begin position="873"/>
        <end position="894"/>
    </location>
</feature>
<keyword evidence="2" id="KW-0442">Lipid degradation</keyword>
<dbReference type="Pfam" id="PF01734">
    <property type="entry name" value="Patatin"/>
    <property type="match status" value="1"/>
</dbReference>
<accession>A0ABT1UBW7</accession>
<dbReference type="PANTHER" id="PTHR14226">
    <property type="entry name" value="NEUROPATHY TARGET ESTERASE/SWISS CHEESE D.MELANOGASTER"/>
    <property type="match status" value="1"/>
</dbReference>
<feature type="transmembrane region" description="Helical" evidence="4">
    <location>
        <begin position="906"/>
        <end position="924"/>
    </location>
</feature>
<evidence type="ECO:0000256" key="4">
    <source>
        <dbReference type="SAM" id="Phobius"/>
    </source>
</evidence>
<protein>
    <submittedName>
        <fullName evidence="6">Patatin-like phospholipase family protein</fullName>
    </submittedName>
</protein>
<dbReference type="InterPro" id="IPR046880">
    <property type="entry name" value="TPR-S"/>
</dbReference>
<dbReference type="InterPro" id="IPR016035">
    <property type="entry name" value="Acyl_Trfase/lysoPLipase"/>
</dbReference>
<proteinExistence type="predicted"/>
<name>A0ABT1UBW7_9GAMM</name>
<dbReference type="Gene3D" id="3.40.1090.10">
    <property type="entry name" value="Cytosolic phospholipase A2 catalytic domain"/>
    <property type="match status" value="1"/>
</dbReference>
<dbReference type="SUPFAM" id="SSF52151">
    <property type="entry name" value="FabD/lysophospholipase-like"/>
    <property type="match status" value="1"/>
</dbReference>
<organism evidence="6 7">
    <name type="scientific">Methylomonas rivi</name>
    <dbReference type="NCBI Taxonomy" id="2952226"/>
    <lineage>
        <taxon>Bacteria</taxon>
        <taxon>Pseudomonadati</taxon>
        <taxon>Pseudomonadota</taxon>
        <taxon>Gammaproteobacteria</taxon>
        <taxon>Methylococcales</taxon>
        <taxon>Methylococcaceae</taxon>
        <taxon>Methylomonas</taxon>
    </lineage>
</organism>
<dbReference type="RefSeq" id="WP_256617001.1">
    <property type="nucleotide sequence ID" value="NZ_JANIBK010000182.1"/>
</dbReference>
<dbReference type="PANTHER" id="PTHR14226:SF78">
    <property type="entry name" value="SLR0060 PROTEIN"/>
    <property type="match status" value="1"/>
</dbReference>
<feature type="domain" description="PNPLA" evidence="5">
    <location>
        <begin position="354"/>
        <end position="631"/>
    </location>
</feature>
<keyword evidence="4" id="KW-0812">Transmembrane</keyword>
<feature type="transmembrane region" description="Helical" evidence="4">
    <location>
        <begin position="844"/>
        <end position="861"/>
    </location>
</feature>
<dbReference type="InterPro" id="IPR002641">
    <property type="entry name" value="PNPLA_dom"/>
</dbReference>
<keyword evidence="1" id="KW-0378">Hydrolase</keyword>
<dbReference type="EMBL" id="JANIBK010000182">
    <property type="protein sequence ID" value="MCQ8130581.1"/>
    <property type="molecule type" value="Genomic_DNA"/>
</dbReference>
<gene>
    <name evidence="6" type="ORF">NP596_19125</name>
</gene>